<evidence type="ECO:0000256" key="3">
    <source>
        <dbReference type="ARBA" id="ARBA00022592"/>
    </source>
</evidence>
<evidence type="ECO:0000256" key="1">
    <source>
        <dbReference type="ARBA" id="ARBA00022448"/>
    </source>
</evidence>
<dbReference type="InterPro" id="IPR003593">
    <property type="entry name" value="AAA+_ATPase"/>
</dbReference>
<dbReference type="SMART" id="SM00382">
    <property type="entry name" value="AAA"/>
    <property type="match status" value="1"/>
</dbReference>
<dbReference type="GO" id="GO:0005315">
    <property type="term" value="F:phosphate transmembrane transporter activity"/>
    <property type="evidence" value="ECO:0007669"/>
    <property type="project" value="InterPro"/>
</dbReference>
<dbReference type="NCBIfam" id="TIGR00972">
    <property type="entry name" value="3a0107s01c2"/>
    <property type="match status" value="1"/>
</dbReference>
<protein>
    <submittedName>
        <fullName evidence="9">Phosphate ABC transporter ATP-binding protein</fullName>
    </submittedName>
</protein>
<dbReference type="GO" id="GO:0016887">
    <property type="term" value="F:ATP hydrolysis activity"/>
    <property type="evidence" value="ECO:0007669"/>
    <property type="project" value="InterPro"/>
</dbReference>
<evidence type="ECO:0000313" key="9">
    <source>
        <dbReference type="EMBL" id="QLL78004.1"/>
    </source>
</evidence>
<keyword evidence="6" id="KW-1278">Translocase</keyword>
<evidence type="ECO:0000256" key="5">
    <source>
        <dbReference type="ARBA" id="ARBA00022840"/>
    </source>
</evidence>
<evidence type="ECO:0000256" key="4">
    <source>
        <dbReference type="ARBA" id="ARBA00022741"/>
    </source>
</evidence>
<dbReference type="InterPro" id="IPR005670">
    <property type="entry name" value="PstB-like"/>
</dbReference>
<dbReference type="GO" id="GO:0035435">
    <property type="term" value="P:phosphate ion transmembrane transport"/>
    <property type="evidence" value="ECO:0007669"/>
    <property type="project" value="InterPro"/>
</dbReference>
<dbReference type="AlphaFoldDB" id="A0A7H9EK10"/>
<keyword evidence="1" id="KW-0813">Transport</keyword>
<evidence type="ECO:0000256" key="7">
    <source>
        <dbReference type="ARBA" id="ARBA00023136"/>
    </source>
</evidence>
<dbReference type="GO" id="GO:0016020">
    <property type="term" value="C:membrane"/>
    <property type="evidence" value="ECO:0007669"/>
    <property type="project" value="InterPro"/>
</dbReference>
<dbReference type="PROSITE" id="PS50893">
    <property type="entry name" value="ABC_TRANSPORTER_2"/>
    <property type="match status" value="1"/>
</dbReference>
<dbReference type="InterPro" id="IPR017871">
    <property type="entry name" value="ABC_transporter-like_CS"/>
</dbReference>
<keyword evidence="3" id="KW-0592">Phosphate transport</keyword>
<keyword evidence="5 9" id="KW-0067">ATP-binding</keyword>
<evidence type="ECO:0000256" key="2">
    <source>
        <dbReference type="ARBA" id="ARBA00022475"/>
    </source>
</evidence>
<dbReference type="EMBL" id="CP047418">
    <property type="protein sequence ID" value="QLL78004.1"/>
    <property type="molecule type" value="Genomic_DNA"/>
</dbReference>
<dbReference type="Proteomes" id="UP000510886">
    <property type="component" value="Chromosome"/>
</dbReference>
<dbReference type="PROSITE" id="PS00211">
    <property type="entry name" value="ABC_TRANSPORTER_1"/>
    <property type="match status" value="1"/>
</dbReference>
<dbReference type="InterPro" id="IPR027417">
    <property type="entry name" value="P-loop_NTPase"/>
</dbReference>
<name>A0A7H9EK10_9LACO</name>
<dbReference type="PANTHER" id="PTHR43423">
    <property type="entry name" value="ABC TRANSPORTER I FAMILY MEMBER 17"/>
    <property type="match status" value="1"/>
</dbReference>
<evidence type="ECO:0000259" key="8">
    <source>
        <dbReference type="PROSITE" id="PS50893"/>
    </source>
</evidence>
<dbReference type="RefSeq" id="WP_180848334.1">
    <property type="nucleotide sequence ID" value="NZ_CP047418.1"/>
</dbReference>
<keyword evidence="2" id="KW-1003">Cell membrane</keyword>
<dbReference type="PANTHER" id="PTHR43423:SF10">
    <property type="entry name" value="PHOSPHATE IMPORT ATP-BINDING PROTEIN PSTB 2"/>
    <property type="match status" value="1"/>
</dbReference>
<accession>A0A7H9EK10</accession>
<dbReference type="CDD" id="cd03260">
    <property type="entry name" value="ABC_PstB_phosphate_transporter"/>
    <property type="match status" value="1"/>
</dbReference>
<organism evidence="9 10">
    <name type="scientific">Ligilactobacillus saerimneri</name>
    <dbReference type="NCBI Taxonomy" id="228229"/>
    <lineage>
        <taxon>Bacteria</taxon>
        <taxon>Bacillati</taxon>
        <taxon>Bacillota</taxon>
        <taxon>Bacilli</taxon>
        <taxon>Lactobacillales</taxon>
        <taxon>Lactobacillaceae</taxon>
        <taxon>Ligilactobacillus</taxon>
    </lineage>
</organism>
<feature type="domain" description="ABC transporter" evidence="8">
    <location>
        <begin position="15"/>
        <end position="255"/>
    </location>
</feature>
<reference evidence="9 10" key="1">
    <citation type="submission" date="2020-01" db="EMBL/GenBank/DDBJ databases">
        <title>Complete and circular genome sequences of six lactobacillus isolates from horses.</title>
        <authorList>
            <person name="Hassan H.M."/>
        </authorList>
    </citation>
    <scope>NUCLEOTIDE SEQUENCE [LARGE SCALE GENOMIC DNA]</scope>
    <source>
        <strain evidence="9 10">1A</strain>
    </source>
</reference>
<evidence type="ECO:0000313" key="10">
    <source>
        <dbReference type="Proteomes" id="UP000510886"/>
    </source>
</evidence>
<dbReference type="Gene3D" id="3.40.50.300">
    <property type="entry name" value="P-loop containing nucleotide triphosphate hydrolases"/>
    <property type="match status" value="1"/>
</dbReference>
<dbReference type="KEGG" id="lsw:GTO87_04910"/>
<sequence>MEQYLTQIAPEQRSLETKNLNVYYGGTIHKLHDVSLQIPQNAITALIGASGSSKSTFLRSLNRMNDKVAKVTGQIIYAGIDINHKDINVYQLRKQIGMVFQRPNPFAKSIYDNITYALKANGVKDSAVLDQAVEDSLQAAALWDEVKDSLHKSALALSGGQQQRLCIARALAMKPDILLLDEPASALDPVSTAKLEETLKQLRDQYTMVMVTHNMQQASRISDYTAFFHMGNIVEYDRTEKIFTTPRVTLTEQYINGSFG</sequence>
<keyword evidence="4" id="KW-0547">Nucleotide-binding</keyword>
<dbReference type="Pfam" id="PF00005">
    <property type="entry name" value="ABC_tran"/>
    <property type="match status" value="1"/>
</dbReference>
<dbReference type="SUPFAM" id="SSF52540">
    <property type="entry name" value="P-loop containing nucleoside triphosphate hydrolases"/>
    <property type="match status" value="1"/>
</dbReference>
<dbReference type="InterPro" id="IPR003439">
    <property type="entry name" value="ABC_transporter-like_ATP-bd"/>
</dbReference>
<dbReference type="GO" id="GO:0005524">
    <property type="term" value="F:ATP binding"/>
    <property type="evidence" value="ECO:0007669"/>
    <property type="project" value="UniProtKB-KW"/>
</dbReference>
<keyword evidence="7" id="KW-0472">Membrane</keyword>
<gene>
    <name evidence="9" type="primary">pstB</name>
    <name evidence="9" type="ORF">GTO87_04910</name>
</gene>
<proteinExistence type="predicted"/>
<evidence type="ECO:0000256" key="6">
    <source>
        <dbReference type="ARBA" id="ARBA00022967"/>
    </source>
</evidence>